<dbReference type="PROSITE" id="PS50948">
    <property type="entry name" value="PAN"/>
    <property type="match status" value="1"/>
</dbReference>
<reference evidence="5" key="1">
    <citation type="submission" date="2025-08" db="UniProtKB">
        <authorList>
            <consortium name="RefSeq"/>
        </authorList>
    </citation>
    <scope>IDENTIFICATION</scope>
    <source>
        <tissue evidence="5">Gonads</tissue>
    </source>
</reference>
<gene>
    <name evidence="5" type="primary">LOC106175567</name>
</gene>
<feature type="region of interest" description="Disordered" evidence="1">
    <location>
        <begin position="357"/>
        <end position="422"/>
    </location>
</feature>
<evidence type="ECO:0000256" key="2">
    <source>
        <dbReference type="SAM" id="SignalP"/>
    </source>
</evidence>
<feature type="chain" id="PRO_5010356663" evidence="2">
    <location>
        <begin position="24"/>
        <end position="422"/>
    </location>
</feature>
<evidence type="ECO:0000313" key="5">
    <source>
        <dbReference type="RefSeq" id="XP_013413086.1"/>
    </source>
</evidence>
<name>A0A1S3JSJ3_LINAN</name>
<dbReference type="RefSeq" id="XP_013413086.1">
    <property type="nucleotide sequence ID" value="XM_013557632.2"/>
</dbReference>
<dbReference type="Pfam" id="PF00024">
    <property type="entry name" value="PAN_1"/>
    <property type="match status" value="1"/>
</dbReference>
<feature type="region of interest" description="Disordered" evidence="1">
    <location>
        <begin position="116"/>
        <end position="161"/>
    </location>
</feature>
<dbReference type="InterPro" id="IPR003609">
    <property type="entry name" value="Pan_app"/>
</dbReference>
<feature type="domain" description="Apple" evidence="3">
    <location>
        <begin position="277"/>
        <end position="353"/>
    </location>
</feature>
<dbReference type="InParanoid" id="A0A1S3JSJ3"/>
<dbReference type="AlphaFoldDB" id="A0A1S3JSJ3"/>
<proteinExistence type="predicted"/>
<evidence type="ECO:0000313" key="4">
    <source>
        <dbReference type="Proteomes" id="UP000085678"/>
    </source>
</evidence>
<evidence type="ECO:0000259" key="3">
    <source>
        <dbReference type="PROSITE" id="PS50948"/>
    </source>
</evidence>
<keyword evidence="4" id="KW-1185">Reference proteome</keyword>
<sequence length="422" mass="46214">MQGESLFKVIFLVLLVSCARVSGWSCYDCYGSTCENIKINPAVAGKCQTGFRCFTRLKEDRVTVHNKGCYSHSGSLYGVNLDYDGCRPQKIDSRDQVLCLCRGEGCNADTKKAIKTTTQPTSPSPTTTTSTTTSSTTTSPTTTTSTTTSTKSPPITSKPAISTTVDGKIRDGFFTVAELGIRTFNGKPDVECVLENRYPKTQQFNAVYGISPSNCKAACSVHQDCVAAAYHDDERGQALSTQCLFYNAKFFTPHTEIQFLIQWKLFTSNGNCFRASCRNSIQINNHILPSVPTKSLVGITIESCKAECYGNPKCLAVSYEHVTSSCEVFGTMKNTAAKAPPSGRGWTSYVKSCVAENDNYPTDNNNPTDNNSNPSDNNNPTDNNNNPSDNNNPTDNNNNPTDDNNYPTDNNGKYYNDNYNQH</sequence>
<feature type="signal peptide" evidence="2">
    <location>
        <begin position="1"/>
        <end position="23"/>
    </location>
</feature>
<dbReference type="SUPFAM" id="SSF57414">
    <property type="entry name" value="Hairpin loop containing domain-like"/>
    <property type="match status" value="1"/>
</dbReference>
<keyword evidence="2" id="KW-0732">Signal</keyword>
<accession>A0A1S3JSJ3</accession>
<dbReference type="Proteomes" id="UP000085678">
    <property type="component" value="Unplaced"/>
</dbReference>
<organism evidence="4 5">
    <name type="scientific">Lingula anatina</name>
    <name type="common">Brachiopod</name>
    <name type="synonym">Lingula unguis</name>
    <dbReference type="NCBI Taxonomy" id="7574"/>
    <lineage>
        <taxon>Eukaryota</taxon>
        <taxon>Metazoa</taxon>
        <taxon>Spiralia</taxon>
        <taxon>Lophotrochozoa</taxon>
        <taxon>Brachiopoda</taxon>
        <taxon>Linguliformea</taxon>
        <taxon>Lingulata</taxon>
        <taxon>Lingulida</taxon>
        <taxon>Linguloidea</taxon>
        <taxon>Lingulidae</taxon>
        <taxon>Lingula</taxon>
    </lineage>
</organism>
<protein>
    <submittedName>
        <fullName evidence="5">Homeobox protein 6-like</fullName>
    </submittedName>
</protein>
<feature type="compositionally biased region" description="Low complexity" evidence="1">
    <location>
        <begin position="116"/>
        <end position="159"/>
    </location>
</feature>
<dbReference type="GeneID" id="106175567"/>
<evidence type="ECO:0000256" key="1">
    <source>
        <dbReference type="SAM" id="MobiDB-lite"/>
    </source>
</evidence>
<dbReference type="KEGG" id="lak:106175567"/>